<organism evidence="3">
    <name type="scientific">Caenorhabditis brenneri</name>
    <name type="common">Nematode worm</name>
    <dbReference type="NCBI Taxonomy" id="135651"/>
    <lineage>
        <taxon>Eukaryota</taxon>
        <taxon>Metazoa</taxon>
        <taxon>Ecdysozoa</taxon>
        <taxon>Nematoda</taxon>
        <taxon>Chromadorea</taxon>
        <taxon>Rhabditida</taxon>
        <taxon>Rhabditina</taxon>
        <taxon>Rhabditomorpha</taxon>
        <taxon>Rhabditoidea</taxon>
        <taxon>Rhabditidae</taxon>
        <taxon>Peloderinae</taxon>
        <taxon>Caenorhabditis</taxon>
    </lineage>
</organism>
<proteinExistence type="predicted"/>
<dbReference type="OMA" id="NCHFWIS"/>
<dbReference type="InParanoid" id="G0NHX5"/>
<dbReference type="PANTHER" id="PTHR22941">
    <property type="entry name" value="SERPENTINE RECEPTOR"/>
    <property type="match status" value="1"/>
</dbReference>
<feature type="transmembrane region" description="Helical" evidence="1">
    <location>
        <begin position="51"/>
        <end position="79"/>
    </location>
</feature>
<keyword evidence="1" id="KW-0472">Membrane</keyword>
<keyword evidence="3" id="KW-1185">Reference proteome</keyword>
<dbReference type="eggNOG" id="ENOG502TFFW">
    <property type="taxonomic scope" value="Eukaryota"/>
</dbReference>
<evidence type="ECO:0008006" key="4">
    <source>
        <dbReference type="Google" id="ProtNLM"/>
    </source>
</evidence>
<evidence type="ECO:0000313" key="3">
    <source>
        <dbReference type="Proteomes" id="UP000008068"/>
    </source>
</evidence>
<feature type="transmembrane region" description="Helical" evidence="1">
    <location>
        <begin position="277"/>
        <end position="296"/>
    </location>
</feature>
<accession>G0NHX5</accession>
<dbReference type="Proteomes" id="UP000008068">
    <property type="component" value="Unassembled WGS sequence"/>
</dbReference>
<dbReference type="PANTHER" id="PTHR22941:SF131">
    <property type="entry name" value="SERPENTINE RECEPTOR, CLASS H"/>
    <property type="match status" value="1"/>
</dbReference>
<dbReference type="InterPro" id="IPR019422">
    <property type="entry name" value="7TM_GPCR_serpentine_rcpt_Srh"/>
</dbReference>
<dbReference type="STRING" id="135651.G0NHX5"/>
<feature type="transmembrane region" description="Helical" evidence="1">
    <location>
        <begin position="138"/>
        <end position="157"/>
    </location>
</feature>
<feature type="transmembrane region" description="Helical" evidence="1">
    <location>
        <begin position="243"/>
        <end position="271"/>
    </location>
</feature>
<reference evidence="3" key="1">
    <citation type="submission" date="2011-07" db="EMBL/GenBank/DDBJ databases">
        <authorList>
            <consortium name="Caenorhabditis brenneri Sequencing and Analysis Consortium"/>
            <person name="Wilson R.K."/>
        </authorList>
    </citation>
    <scope>NUCLEOTIDE SEQUENCE [LARGE SCALE GENOMIC DNA]</scope>
    <source>
        <strain evidence="3">PB2801</strain>
    </source>
</reference>
<feature type="transmembrane region" description="Helical" evidence="1">
    <location>
        <begin position="99"/>
        <end position="117"/>
    </location>
</feature>
<evidence type="ECO:0000256" key="1">
    <source>
        <dbReference type="SAM" id="Phobius"/>
    </source>
</evidence>
<dbReference type="Pfam" id="PF10318">
    <property type="entry name" value="7TM_GPCR_Srh"/>
    <property type="match status" value="1"/>
</dbReference>
<keyword evidence="1" id="KW-1133">Transmembrane helix</keyword>
<sequence length="331" mass="38233">MINCNSTTFFNTAQFLTYFLHCFGCFAIPIHIFGGYCILYKTPVTMASVKWCLFSFHCWSCFMDLGLSLLTTPYLFLPALAGTTVGVLNLTGLGMGEQAFLMMATVGIVIVSVIVIFEKRLFILLPRSTYWRHVRIPWLIFDFLIALFYFLPTYFYYPDQDLSRKLVVKNFGCIPKYINLDSLFFISTVDSTFLGTYTLMVQFFFAQIFVFAILTDIILRKQMKTTNTSRQTARLQRLFQKALILQVTLPFIVLFTPLVCAGFSVLFWLHYQYLTNVLVFLVSSHGFFSTITMISVHRPYREYTRNLVNYTIMVRIDRGNSVSNANTNDIT</sequence>
<gene>
    <name evidence="2" type="ORF">CAEBREN_19941</name>
</gene>
<dbReference type="InterPro" id="IPR053220">
    <property type="entry name" value="Nematode_rcpt-like_serp_H"/>
</dbReference>
<feature type="transmembrane region" description="Helical" evidence="1">
    <location>
        <begin position="199"/>
        <end position="219"/>
    </location>
</feature>
<protein>
    <recommendedName>
        <fullName evidence="4">Serpentine Receptor, class H</fullName>
    </recommendedName>
</protein>
<keyword evidence="1" id="KW-0812">Transmembrane</keyword>
<evidence type="ECO:0000313" key="2">
    <source>
        <dbReference type="EMBL" id="EGT31519.1"/>
    </source>
</evidence>
<dbReference type="EMBL" id="GL379886">
    <property type="protein sequence ID" value="EGT31519.1"/>
    <property type="molecule type" value="Genomic_DNA"/>
</dbReference>
<dbReference type="HOGENOM" id="CLU_042960_1_1_1"/>
<dbReference type="AlphaFoldDB" id="G0NHX5"/>
<name>G0NHX5_CAEBE</name>
<feature type="transmembrane region" description="Helical" evidence="1">
    <location>
        <begin position="15"/>
        <end position="39"/>
    </location>
</feature>